<dbReference type="Pfam" id="PF02915">
    <property type="entry name" value="Rubrerythrin"/>
    <property type="match status" value="1"/>
</dbReference>
<dbReference type="GO" id="GO:0046872">
    <property type="term" value="F:metal ion binding"/>
    <property type="evidence" value="ECO:0007669"/>
    <property type="project" value="InterPro"/>
</dbReference>
<dbReference type="InterPro" id="IPR009078">
    <property type="entry name" value="Ferritin-like_SF"/>
</dbReference>
<evidence type="ECO:0000313" key="3">
    <source>
        <dbReference type="Proteomes" id="UP000460298"/>
    </source>
</evidence>
<name>A0A833LZP4_9LEPT</name>
<dbReference type="Proteomes" id="UP000460298">
    <property type="component" value="Unassembled WGS sequence"/>
</dbReference>
<dbReference type="AlphaFoldDB" id="A0A833LZP4"/>
<dbReference type="EMBL" id="WBUI01000028">
    <property type="protein sequence ID" value="KAB2929652.1"/>
    <property type="molecule type" value="Genomic_DNA"/>
</dbReference>
<protein>
    <submittedName>
        <fullName evidence="2">Ferritin family protein</fullName>
    </submittedName>
</protein>
<dbReference type="PANTHER" id="PTHR33531:SF7">
    <property type="entry name" value="HYPOTHETICAL MEMBRANE PROTEIN, CONSERVED"/>
    <property type="match status" value="1"/>
</dbReference>
<dbReference type="SUPFAM" id="SSF47240">
    <property type="entry name" value="Ferritin-like"/>
    <property type="match status" value="1"/>
</dbReference>
<sequence length="181" mass="20734">MAHFKPVKKTTFLEAVAACIEHEKKVFEFYMRNAESLPEGPIKSLFYQLAEDEDEHIRMIGEIYAGVNGGQALPNLKMASQVQKFNSTSLQILMRRLDRITERDAAGVEMDALGLATKTHEDAAEFYTKMGEKFDNPDIRYLFRQLANFQDECRLLLESFSAYKSQGTPYSQPSGYWDLEN</sequence>
<proteinExistence type="predicted"/>
<dbReference type="RefSeq" id="WP_002768876.1">
    <property type="nucleotide sequence ID" value="NZ_JQDG01000027.1"/>
</dbReference>
<dbReference type="InterPro" id="IPR003251">
    <property type="entry name" value="Rr_diiron-bd_dom"/>
</dbReference>
<organism evidence="2 3">
    <name type="scientific">Leptonema illini</name>
    <dbReference type="NCBI Taxonomy" id="183"/>
    <lineage>
        <taxon>Bacteria</taxon>
        <taxon>Pseudomonadati</taxon>
        <taxon>Spirochaetota</taxon>
        <taxon>Spirochaetia</taxon>
        <taxon>Leptospirales</taxon>
        <taxon>Leptospiraceae</taxon>
        <taxon>Leptonema</taxon>
    </lineage>
</organism>
<dbReference type="CDD" id="cd01045">
    <property type="entry name" value="Ferritin_like_AB"/>
    <property type="match status" value="1"/>
</dbReference>
<accession>A0A833LZP4</accession>
<evidence type="ECO:0000313" key="2">
    <source>
        <dbReference type="EMBL" id="KAB2929652.1"/>
    </source>
</evidence>
<evidence type="ECO:0000259" key="1">
    <source>
        <dbReference type="Pfam" id="PF02915"/>
    </source>
</evidence>
<dbReference type="PANTHER" id="PTHR33531">
    <property type="entry name" value="RUBRERYTHRIN SUBFAMILY"/>
    <property type="match status" value="1"/>
</dbReference>
<dbReference type="Gene3D" id="1.20.1260.10">
    <property type="match status" value="1"/>
</dbReference>
<reference evidence="2 3" key="1">
    <citation type="submission" date="2019-10" db="EMBL/GenBank/DDBJ databases">
        <title>Extracellular Electron Transfer in a Candidatus Methanoperedens spp. Enrichment Culture.</title>
        <authorList>
            <person name="Berger S."/>
            <person name="Rangel Shaw D."/>
            <person name="Berben T."/>
            <person name="In 'T Zandt M."/>
            <person name="Frank J."/>
            <person name="Reimann J."/>
            <person name="Jetten M.S.M."/>
            <person name="Welte C.U."/>
        </authorList>
    </citation>
    <scope>NUCLEOTIDE SEQUENCE [LARGE SCALE GENOMIC DNA]</scope>
    <source>
        <strain evidence="2">SB12</strain>
    </source>
</reference>
<gene>
    <name evidence="2" type="ORF">F9K24_19290</name>
</gene>
<comment type="caution">
    <text evidence="2">The sequence shown here is derived from an EMBL/GenBank/DDBJ whole genome shotgun (WGS) entry which is preliminary data.</text>
</comment>
<dbReference type="InterPro" id="IPR012347">
    <property type="entry name" value="Ferritin-like"/>
</dbReference>
<dbReference type="OrthoDB" id="345889at2"/>
<feature type="domain" description="Rubrerythrin diiron-binding" evidence="1">
    <location>
        <begin position="17"/>
        <end position="148"/>
    </location>
</feature>
<dbReference type="GO" id="GO:0016491">
    <property type="term" value="F:oxidoreductase activity"/>
    <property type="evidence" value="ECO:0007669"/>
    <property type="project" value="InterPro"/>
</dbReference>